<comment type="subunit">
    <text evidence="6">Monomer. Associates with the 50S ribosomal subunit.</text>
</comment>
<dbReference type="Pfam" id="PF13167">
    <property type="entry name" value="GTP-bdg_N"/>
    <property type="match status" value="1"/>
</dbReference>
<dbReference type="InterPro" id="IPR006073">
    <property type="entry name" value="GTP-bd"/>
</dbReference>
<dbReference type="GO" id="GO:0005737">
    <property type="term" value="C:cytoplasm"/>
    <property type="evidence" value="ECO:0007669"/>
    <property type="project" value="UniProtKB-SubCell"/>
</dbReference>
<dbReference type="CDD" id="cd01878">
    <property type="entry name" value="HflX"/>
    <property type="match status" value="1"/>
</dbReference>
<dbReference type="GO" id="GO:0043022">
    <property type="term" value="F:ribosome binding"/>
    <property type="evidence" value="ECO:0007669"/>
    <property type="project" value="TreeGrafter"/>
</dbReference>
<dbReference type="PANTHER" id="PTHR10229:SF0">
    <property type="entry name" value="GTP-BINDING PROTEIN 6-RELATED"/>
    <property type="match status" value="1"/>
</dbReference>
<evidence type="ECO:0000256" key="4">
    <source>
        <dbReference type="ARBA" id="ARBA00022842"/>
    </source>
</evidence>
<dbReference type="GO" id="GO:0005525">
    <property type="term" value="F:GTP binding"/>
    <property type="evidence" value="ECO:0007669"/>
    <property type="project" value="UniProtKB-UniRule"/>
</dbReference>
<dbReference type="Gene3D" id="3.40.50.11060">
    <property type="entry name" value="GTPase HflX, N-terminal domain"/>
    <property type="match status" value="1"/>
</dbReference>
<dbReference type="Proteomes" id="UP000000442">
    <property type="component" value="Chromosome"/>
</dbReference>
<dbReference type="InterPro" id="IPR042108">
    <property type="entry name" value="GTPase_HflX_N_sf"/>
</dbReference>
<dbReference type="EMBL" id="CP001087">
    <property type="protein sequence ID" value="ACN14961.1"/>
    <property type="molecule type" value="Genomic_DNA"/>
</dbReference>
<dbReference type="HOGENOM" id="CLU_019597_7_1_7"/>
<dbReference type="Pfam" id="PF16360">
    <property type="entry name" value="GTP-bdg_M"/>
    <property type="match status" value="1"/>
</dbReference>
<dbReference type="OrthoDB" id="9812272at2"/>
<dbReference type="InterPro" id="IPR030394">
    <property type="entry name" value="G_HFLX_dom"/>
</dbReference>
<dbReference type="InterPro" id="IPR027417">
    <property type="entry name" value="P-loop_NTPase"/>
</dbReference>
<keyword evidence="3 6" id="KW-0547">Nucleotide-binding</keyword>
<dbReference type="Pfam" id="PF01926">
    <property type="entry name" value="MMR_HSR1"/>
    <property type="match status" value="1"/>
</dbReference>
<protein>
    <recommendedName>
        <fullName evidence="6">GTPase HflX</fullName>
    </recommendedName>
    <alternativeName>
        <fullName evidence="6">GTP-binding protein HflX</fullName>
    </alternativeName>
</protein>
<dbReference type="GO" id="GO:0003924">
    <property type="term" value="F:GTPase activity"/>
    <property type="evidence" value="ECO:0007669"/>
    <property type="project" value="UniProtKB-UniRule"/>
</dbReference>
<feature type="domain" description="Hflx-type G" evidence="7">
    <location>
        <begin position="387"/>
        <end position="551"/>
    </location>
</feature>
<keyword evidence="5 6" id="KW-0342">GTP-binding</keyword>
<gene>
    <name evidence="6" type="primary">hflX</name>
    <name evidence="8" type="ordered locus">HRM2_18590</name>
</gene>
<evidence type="ECO:0000256" key="5">
    <source>
        <dbReference type="ARBA" id="ARBA00023134"/>
    </source>
</evidence>
<dbReference type="KEGG" id="dat:HRM2_18590"/>
<dbReference type="eggNOG" id="COG2262">
    <property type="taxonomic scope" value="Bacteria"/>
</dbReference>
<accession>C0QBU9</accession>
<organism evidence="8 9">
    <name type="scientific">Desulforapulum autotrophicum (strain ATCC 43914 / DSM 3382 / VKM B-1955 / HRM2)</name>
    <name type="common">Desulfobacterium autotrophicum</name>
    <dbReference type="NCBI Taxonomy" id="177437"/>
    <lineage>
        <taxon>Bacteria</taxon>
        <taxon>Pseudomonadati</taxon>
        <taxon>Thermodesulfobacteriota</taxon>
        <taxon>Desulfobacteria</taxon>
        <taxon>Desulfobacterales</taxon>
        <taxon>Desulfobacteraceae</taxon>
        <taxon>Desulforapulum</taxon>
    </lineage>
</organism>
<dbReference type="PRINTS" id="PR00326">
    <property type="entry name" value="GTP1OBG"/>
</dbReference>
<dbReference type="InterPro" id="IPR016496">
    <property type="entry name" value="GTPase_HflX"/>
</dbReference>
<keyword evidence="2" id="KW-0479">Metal-binding</keyword>
<evidence type="ECO:0000256" key="3">
    <source>
        <dbReference type="ARBA" id="ARBA00022741"/>
    </source>
</evidence>
<dbReference type="InterPro" id="IPR025121">
    <property type="entry name" value="GTPase_HflX_N"/>
</dbReference>
<dbReference type="SUPFAM" id="SSF52540">
    <property type="entry name" value="P-loop containing nucleoside triphosphate hydrolases"/>
    <property type="match status" value="1"/>
</dbReference>
<dbReference type="FunFam" id="3.40.50.11060:FF:000001">
    <property type="entry name" value="GTPase HflX"/>
    <property type="match status" value="1"/>
</dbReference>
<dbReference type="InterPro" id="IPR032305">
    <property type="entry name" value="GTP-bd_M"/>
</dbReference>
<evidence type="ECO:0000313" key="8">
    <source>
        <dbReference type="EMBL" id="ACN14961.1"/>
    </source>
</evidence>
<dbReference type="RefSeq" id="WP_015903747.1">
    <property type="nucleotide sequence ID" value="NC_012108.1"/>
</dbReference>
<comment type="function">
    <text evidence="6">GTPase that associates with the 50S ribosomal subunit and may have a role during protein synthesis or ribosome biogenesis.</text>
</comment>
<dbReference type="HAMAP" id="MF_00900">
    <property type="entry name" value="GTPase_HflX"/>
    <property type="match status" value="1"/>
</dbReference>
<dbReference type="PROSITE" id="PS51705">
    <property type="entry name" value="G_HFLX"/>
    <property type="match status" value="1"/>
</dbReference>
<comment type="subcellular location">
    <subcellularLocation>
        <location evidence="6">Cytoplasm</location>
    </subcellularLocation>
    <text evidence="6">May associate with membranes.</text>
</comment>
<keyword evidence="9" id="KW-1185">Reference proteome</keyword>
<evidence type="ECO:0000256" key="1">
    <source>
        <dbReference type="ARBA" id="ARBA00022490"/>
    </source>
</evidence>
<evidence type="ECO:0000259" key="7">
    <source>
        <dbReference type="PROSITE" id="PS51705"/>
    </source>
</evidence>
<dbReference type="Gene3D" id="6.10.250.2860">
    <property type="match status" value="1"/>
</dbReference>
<keyword evidence="4" id="KW-0460">Magnesium</keyword>
<dbReference type="Gene3D" id="3.40.50.300">
    <property type="entry name" value="P-loop containing nucleotide triphosphate hydrolases"/>
    <property type="match status" value="1"/>
</dbReference>
<dbReference type="NCBIfam" id="TIGR03156">
    <property type="entry name" value="GTP_HflX"/>
    <property type="match status" value="1"/>
</dbReference>
<evidence type="ECO:0000256" key="2">
    <source>
        <dbReference type="ARBA" id="ARBA00022723"/>
    </source>
</evidence>
<dbReference type="STRING" id="177437.HRM2_18590"/>
<dbReference type="GO" id="GO:0046872">
    <property type="term" value="F:metal ion binding"/>
    <property type="evidence" value="ECO:0007669"/>
    <property type="project" value="UniProtKB-KW"/>
</dbReference>
<sequence>MKKIFGSTTGLSAHQIKALENLYLFNTTPEDLISRDQLDALIAVSTDIRRQVGVLIARNGKTVHVIAGEPHRIVIPDTPDFRTLPGRLKGLRCIHTHLNETDLTRDDLTDLALLRLDFMAAVSIFTPKGIGKTDQNRTPPITIYSSHILPGDGDEPCAPMAPLSKDDLNIGCLERILAIEDELARQDASYTVETGEEKALLINIFTDQVKDAVASLDELKELCRSSNIKVLDTALQRRKKIDPKFVVGRGKLADLVIRALQKHATMLVFDRELNPSQIRSITDFVEMKVIDRTQLILDIFARRAKSREGKLQVELAQMKYLLPRLATKNTAMSRLTGGIGGRGPGETKLEINRRRVRDRITRLSKDISKIRKQRSQQRSQRNRRGIPVISIVGYTNAGKSTLLNTLTKSEIIAENRLFATLDPSSRRLRFPKDLEVIITDTVGFIQDLPEELMEAFHATLEELEDADILLHVVDISNPRYEQQMGSVERILKELGLEKTPVLYVFNKQDKIALADFDNPWLLNQGSLVSATRPETLKPLVSRLESMIRQQTG</sequence>
<dbReference type="NCBIfam" id="TIGR00231">
    <property type="entry name" value="small_GTP"/>
    <property type="match status" value="1"/>
</dbReference>
<keyword evidence="1 6" id="KW-0963">Cytoplasm</keyword>
<name>C0QBU9_DESAH</name>
<proteinExistence type="inferred from homology"/>
<dbReference type="PANTHER" id="PTHR10229">
    <property type="entry name" value="GTP-BINDING PROTEIN HFLX"/>
    <property type="match status" value="1"/>
</dbReference>
<dbReference type="InterPro" id="IPR005225">
    <property type="entry name" value="Small_GTP-bd"/>
</dbReference>
<comment type="similarity">
    <text evidence="6">Belongs to the TRAFAC class OBG-HflX-like GTPase superfamily. HflX GTPase family.</text>
</comment>
<reference evidence="8 9" key="1">
    <citation type="journal article" date="2009" name="Environ. Microbiol.">
        <title>Genome sequence of Desulfobacterium autotrophicum HRM2, a marine sulfate reducer oxidizing organic carbon completely to carbon dioxide.</title>
        <authorList>
            <person name="Strittmatter A.W."/>
            <person name="Liesegang H."/>
            <person name="Rabus R."/>
            <person name="Decker I."/>
            <person name="Amann J."/>
            <person name="Andres S."/>
            <person name="Henne A."/>
            <person name="Fricke W.F."/>
            <person name="Martinez-Arias R."/>
            <person name="Bartels D."/>
            <person name="Goesmann A."/>
            <person name="Krause L."/>
            <person name="Puehler A."/>
            <person name="Klenk H.P."/>
            <person name="Richter M."/>
            <person name="Schuler M."/>
            <person name="Gloeckner F.O."/>
            <person name="Meyerdierks A."/>
            <person name="Gottschalk G."/>
            <person name="Amann R."/>
        </authorList>
    </citation>
    <scope>NUCLEOTIDE SEQUENCE [LARGE SCALE GENOMIC DNA]</scope>
    <source>
        <strain evidence="9">ATCC 43914 / DSM 3382 / HRM2</strain>
    </source>
</reference>
<dbReference type="AlphaFoldDB" id="C0QBU9"/>
<evidence type="ECO:0000313" key="9">
    <source>
        <dbReference type="Proteomes" id="UP000000442"/>
    </source>
</evidence>
<evidence type="ECO:0000256" key="6">
    <source>
        <dbReference type="HAMAP-Rule" id="MF_00900"/>
    </source>
</evidence>